<dbReference type="SUPFAM" id="SSF47240">
    <property type="entry name" value="Ferritin-like"/>
    <property type="match status" value="1"/>
</dbReference>
<dbReference type="InterPro" id="IPR009040">
    <property type="entry name" value="Ferritin-like_diiron"/>
</dbReference>
<organism evidence="15 16">
    <name type="scientific">Pteropus alecto</name>
    <name type="common">Black flying fox</name>
    <dbReference type="NCBI Taxonomy" id="9402"/>
    <lineage>
        <taxon>Eukaryota</taxon>
        <taxon>Metazoa</taxon>
        <taxon>Chordata</taxon>
        <taxon>Craniata</taxon>
        <taxon>Vertebrata</taxon>
        <taxon>Euteleostomi</taxon>
        <taxon>Mammalia</taxon>
        <taxon>Eutheria</taxon>
        <taxon>Laurasiatheria</taxon>
        <taxon>Chiroptera</taxon>
        <taxon>Yinpterochiroptera</taxon>
        <taxon>Pteropodoidea</taxon>
        <taxon>Pteropodidae</taxon>
        <taxon>Pteropodinae</taxon>
        <taxon>Pteropus</taxon>
    </lineage>
</organism>
<dbReference type="GO" id="GO:0008199">
    <property type="term" value="F:ferric iron binding"/>
    <property type="evidence" value="ECO:0007669"/>
    <property type="project" value="InterPro"/>
</dbReference>
<dbReference type="InterPro" id="IPR001519">
    <property type="entry name" value="Ferritin"/>
</dbReference>
<evidence type="ECO:0000256" key="9">
    <source>
        <dbReference type="ARBA" id="ARBA00044942"/>
    </source>
</evidence>
<name>L5K6I8_PTEAL</name>
<dbReference type="EMBL" id="KB030981">
    <property type="protein sequence ID" value="ELK07145.1"/>
    <property type="molecule type" value="Genomic_DNA"/>
</dbReference>
<sequence length="175" mass="20038">MSTEILQNYSAKMEASVNHLVDLHLHACYTYLSLNFYFESSDMALKSMGRFFYELAEEKREGAKLLLKMQNQSSSGVLIQDRKEQSQNEWSGSVDAMEAAMVLEKILNQALLDLHALGSANSDHQLCDFLESHFLENEVKLLKKMGDHLTNLRRLTGPQARLGEYLFNQLTHKHD</sequence>
<evidence type="ECO:0000313" key="16">
    <source>
        <dbReference type="Proteomes" id="UP000010552"/>
    </source>
</evidence>
<evidence type="ECO:0000256" key="12">
    <source>
        <dbReference type="PIRSR" id="PIRSR601519-1"/>
    </source>
</evidence>
<evidence type="ECO:0000256" key="6">
    <source>
        <dbReference type="ARBA" id="ARBA00023004"/>
    </source>
</evidence>
<dbReference type="PANTHER" id="PTHR11431:SF47">
    <property type="entry name" value="FERRITIN LIGHT CHAIN"/>
    <property type="match status" value="1"/>
</dbReference>
<comment type="function">
    <text evidence="10">Stores iron in a soluble, non-toxic, readily available form. Important for iron homeostasis. Iron is taken up in the ferrous form and deposited as ferric hydroxides after oxidation. Also plays a role in delivery of iron to cells. Mediates iron uptake in capsule cells of the developing kidney. Delivery to lysosomes by the cargo receptor NCOA4 for autophagic degradation and release or iron.</text>
</comment>
<proteinExistence type="inferred from homology"/>
<evidence type="ECO:0000256" key="5">
    <source>
        <dbReference type="ARBA" id="ARBA00022723"/>
    </source>
</evidence>
<reference evidence="16" key="1">
    <citation type="journal article" date="2013" name="Science">
        <title>Comparative analysis of bat genomes provides insight into the evolution of flight and immunity.</title>
        <authorList>
            <person name="Zhang G."/>
            <person name="Cowled C."/>
            <person name="Shi Z."/>
            <person name="Huang Z."/>
            <person name="Bishop-Lilly K.A."/>
            <person name="Fang X."/>
            <person name="Wynne J.W."/>
            <person name="Xiong Z."/>
            <person name="Baker M.L."/>
            <person name="Zhao W."/>
            <person name="Tachedjian M."/>
            <person name="Zhu Y."/>
            <person name="Zhou P."/>
            <person name="Jiang X."/>
            <person name="Ng J."/>
            <person name="Yang L."/>
            <person name="Wu L."/>
            <person name="Xiao J."/>
            <person name="Feng Y."/>
            <person name="Chen Y."/>
            <person name="Sun X."/>
            <person name="Zhang Y."/>
            <person name="Marsh G.A."/>
            <person name="Crameri G."/>
            <person name="Broder C.C."/>
            <person name="Frey K.G."/>
            <person name="Wang L.F."/>
            <person name="Wang J."/>
        </authorList>
    </citation>
    <scope>NUCLEOTIDE SEQUENCE [LARGE SCALE GENOMIC DNA]</scope>
</reference>
<evidence type="ECO:0000256" key="10">
    <source>
        <dbReference type="ARBA" id="ARBA00045578"/>
    </source>
</evidence>
<dbReference type="Pfam" id="PF00210">
    <property type="entry name" value="Ferritin"/>
    <property type="match status" value="1"/>
</dbReference>
<dbReference type="GO" id="GO:0006879">
    <property type="term" value="P:intracellular iron ion homeostasis"/>
    <property type="evidence" value="ECO:0007669"/>
    <property type="project" value="UniProtKB-KW"/>
</dbReference>
<dbReference type="AlphaFoldDB" id="L5K6I8"/>
<keyword evidence="3 13" id="KW-0409">Iron storage</keyword>
<dbReference type="PROSITE" id="PS00204">
    <property type="entry name" value="FERRITIN_2"/>
    <property type="match status" value="1"/>
</dbReference>
<evidence type="ECO:0000256" key="8">
    <source>
        <dbReference type="ARBA" id="ARBA00023329"/>
    </source>
</evidence>
<keyword evidence="5 12" id="KW-0479">Metal-binding</keyword>
<evidence type="ECO:0000256" key="11">
    <source>
        <dbReference type="ARBA" id="ARBA00047045"/>
    </source>
</evidence>
<accession>L5K6I8</accession>
<dbReference type="PROSITE" id="PS50905">
    <property type="entry name" value="FERRITIN_LIKE"/>
    <property type="match status" value="1"/>
</dbReference>
<dbReference type="GO" id="GO:0044754">
    <property type="term" value="C:autolysosome"/>
    <property type="evidence" value="ECO:0007669"/>
    <property type="project" value="UniProtKB-SubCell"/>
</dbReference>
<keyword evidence="16" id="KW-1185">Reference proteome</keyword>
<keyword evidence="7" id="KW-0458">Lysosome</keyword>
<dbReference type="InterPro" id="IPR012347">
    <property type="entry name" value="Ferritin-like"/>
</dbReference>
<evidence type="ECO:0000259" key="14">
    <source>
        <dbReference type="PROSITE" id="PS50905"/>
    </source>
</evidence>
<dbReference type="Proteomes" id="UP000010552">
    <property type="component" value="Unassembled WGS sequence"/>
</dbReference>
<dbReference type="GO" id="GO:0006826">
    <property type="term" value="P:iron ion transport"/>
    <property type="evidence" value="ECO:0007669"/>
    <property type="project" value="InterPro"/>
</dbReference>
<keyword evidence="4" id="KW-0963">Cytoplasm</keyword>
<evidence type="ECO:0000256" key="4">
    <source>
        <dbReference type="ARBA" id="ARBA00022490"/>
    </source>
</evidence>
<evidence type="ECO:0000313" key="15">
    <source>
        <dbReference type="EMBL" id="ELK07145.1"/>
    </source>
</evidence>
<dbReference type="STRING" id="9402.L5K6I8"/>
<keyword evidence="6 12" id="KW-0408">Iron</keyword>
<dbReference type="InterPro" id="IPR014034">
    <property type="entry name" value="Ferritin_CS"/>
</dbReference>
<dbReference type="InterPro" id="IPR009078">
    <property type="entry name" value="Ferritin-like_SF"/>
</dbReference>
<evidence type="ECO:0000256" key="2">
    <source>
        <dbReference type="ARBA" id="ARBA00007513"/>
    </source>
</evidence>
<dbReference type="GO" id="GO:0031410">
    <property type="term" value="C:cytoplasmic vesicle"/>
    <property type="evidence" value="ECO:0007669"/>
    <property type="project" value="UniProtKB-KW"/>
</dbReference>
<keyword evidence="8" id="KW-0968">Cytoplasmic vesicle</keyword>
<evidence type="ECO:0000256" key="3">
    <source>
        <dbReference type="ARBA" id="ARBA00022434"/>
    </source>
</evidence>
<comment type="subunit">
    <text evidence="11">Oligomer of 24 subunits. There are two types of subunits: L (light) chain and H (heavy) chain. The major chain can be light or heavy, depending on the species and tissue type. The functional molecule forms a roughly spherical shell with a diameter of 12 nm and contains a central cavity into which the insoluble mineral iron core is deposited. Interacts with NCOA4.</text>
</comment>
<dbReference type="Gene3D" id="1.20.1260.10">
    <property type="match status" value="1"/>
</dbReference>
<dbReference type="InParanoid" id="L5K6I8"/>
<protein>
    <recommendedName>
        <fullName evidence="13">Ferritin</fullName>
    </recommendedName>
</protein>
<feature type="binding site" evidence="12">
    <location>
        <position position="104"/>
    </location>
    <ligand>
        <name>Fe cation</name>
        <dbReference type="ChEBI" id="CHEBI:24875"/>
        <label>1</label>
    </ligand>
</feature>
<comment type="subcellular location">
    <subcellularLocation>
        <location evidence="9">Autolysosome</location>
    </subcellularLocation>
    <subcellularLocation>
        <location evidence="1">Cytoplasm</location>
    </subcellularLocation>
</comment>
<evidence type="ECO:0000256" key="1">
    <source>
        <dbReference type="ARBA" id="ARBA00004496"/>
    </source>
</evidence>
<evidence type="ECO:0000256" key="7">
    <source>
        <dbReference type="ARBA" id="ARBA00023228"/>
    </source>
</evidence>
<dbReference type="InterPro" id="IPR008331">
    <property type="entry name" value="Ferritin_DPS_dom"/>
</dbReference>
<dbReference type="FunFam" id="1.20.1260.10:FF:000009">
    <property type="entry name" value="Ferritin light chain"/>
    <property type="match status" value="1"/>
</dbReference>
<dbReference type="GO" id="GO:0008198">
    <property type="term" value="F:ferrous iron binding"/>
    <property type="evidence" value="ECO:0007669"/>
    <property type="project" value="TreeGrafter"/>
</dbReference>
<gene>
    <name evidence="15" type="ORF">PAL_GLEAN10005764</name>
</gene>
<feature type="domain" description="Ferritin-like diiron" evidence="14">
    <location>
        <begin position="7"/>
        <end position="156"/>
    </location>
</feature>
<dbReference type="PANTHER" id="PTHR11431">
    <property type="entry name" value="FERRITIN"/>
    <property type="match status" value="1"/>
</dbReference>
<comment type="similarity">
    <text evidence="2 13">Belongs to the ferritin family.</text>
</comment>
<evidence type="ECO:0000256" key="13">
    <source>
        <dbReference type="RuleBase" id="RU361145"/>
    </source>
</evidence>